<organism evidence="2 3">
    <name type="scientific">Streptomyces echinoruber</name>
    <dbReference type="NCBI Taxonomy" id="68898"/>
    <lineage>
        <taxon>Bacteria</taxon>
        <taxon>Bacillati</taxon>
        <taxon>Actinomycetota</taxon>
        <taxon>Actinomycetes</taxon>
        <taxon>Kitasatosporales</taxon>
        <taxon>Streptomycetaceae</taxon>
        <taxon>Streptomyces</taxon>
    </lineage>
</organism>
<reference evidence="2" key="2">
    <citation type="submission" date="2020-09" db="EMBL/GenBank/DDBJ databases">
        <authorList>
            <person name="Sun Q."/>
            <person name="Ohkuma M."/>
        </authorList>
    </citation>
    <scope>NUCLEOTIDE SEQUENCE</scope>
    <source>
        <strain evidence="2">JCM 5016</strain>
    </source>
</reference>
<dbReference type="EMBL" id="BMWH01000031">
    <property type="protein sequence ID" value="GHA10444.1"/>
    <property type="molecule type" value="Genomic_DNA"/>
</dbReference>
<proteinExistence type="predicted"/>
<dbReference type="Proteomes" id="UP000623010">
    <property type="component" value="Unassembled WGS sequence"/>
</dbReference>
<feature type="compositionally biased region" description="Basic residues" evidence="1">
    <location>
        <begin position="1"/>
        <end position="11"/>
    </location>
</feature>
<evidence type="ECO:0000313" key="3">
    <source>
        <dbReference type="Proteomes" id="UP000623010"/>
    </source>
</evidence>
<accession>A0A918RTI6</accession>
<evidence type="ECO:0000256" key="1">
    <source>
        <dbReference type="SAM" id="MobiDB-lite"/>
    </source>
</evidence>
<dbReference type="AlphaFoldDB" id="A0A918RTI6"/>
<gene>
    <name evidence="2" type="ORF">GCM10010389_56910</name>
</gene>
<feature type="region of interest" description="Disordered" evidence="1">
    <location>
        <begin position="1"/>
        <end position="62"/>
    </location>
</feature>
<evidence type="ECO:0000313" key="2">
    <source>
        <dbReference type="EMBL" id="GHA10444.1"/>
    </source>
</evidence>
<comment type="caution">
    <text evidence="2">The sequence shown here is derived from an EMBL/GenBank/DDBJ whole genome shotgun (WGS) entry which is preliminary data.</text>
</comment>
<keyword evidence="3" id="KW-1185">Reference proteome</keyword>
<reference evidence="2" key="1">
    <citation type="journal article" date="2014" name="Int. J. Syst. Evol. Microbiol.">
        <title>Complete genome sequence of Corynebacterium casei LMG S-19264T (=DSM 44701T), isolated from a smear-ripened cheese.</title>
        <authorList>
            <consortium name="US DOE Joint Genome Institute (JGI-PGF)"/>
            <person name="Walter F."/>
            <person name="Albersmeier A."/>
            <person name="Kalinowski J."/>
            <person name="Ruckert C."/>
        </authorList>
    </citation>
    <scope>NUCLEOTIDE SEQUENCE</scope>
    <source>
        <strain evidence="2">JCM 5016</strain>
    </source>
</reference>
<name>A0A918RTI6_9ACTN</name>
<protein>
    <submittedName>
        <fullName evidence="2">Uncharacterized protein</fullName>
    </submittedName>
</protein>
<sequence length="115" mass="11953">MSTVRTYRRPPKRFDVTHRTVSTTLRDPSDAHPTPLEAGDVDGTTAHGDDDGDGSGGGPETCGVLRRAVAGAAAGAWTVSGLREPGKPLGHAVTVVHHVVRCGSVPPAPAPYRPR</sequence>